<name>A0A820G5V6_9BILA</name>
<comment type="caution">
    <text evidence="1">The sequence shown here is derived from an EMBL/GenBank/DDBJ whole genome shotgun (WGS) entry which is preliminary data.</text>
</comment>
<accession>A0A820G5V6</accession>
<feature type="non-terminal residue" evidence="1">
    <location>
        <position position="1"/>
    </location>
</feature>
<reference evidence="1" key="1">
    <citation type="submission" date="2021-02" db="EMBL/GenBank/DDBJ databases">
        <authorList>
            <person name="Nowell W R."/>
        </authorList>
    </citation>
    <scope>NUCLEOTIDE SEQUENCE</scope>
</reference>
<sequence length="75" mass="8825">HANLLLQWSVPTNVHRKPQNGIVQVPFELNRGKRNETTFHQGFSYIKHGLAGHSEQLVNEVFAWIWYPCWEGKQR</sequence>
<dbReference type="Proteomes" id="UP000663881">
    <property type="component" value="Unassembled WGS sequence"/>
</dbReference>
<organism evidence="1 2">
    <name type="scientific">Adineta steineri</name>
    <dbReference type="NCBI Taxonomy" id="433720"/>
    <lineage>
        <taxon>Eukaryota</taxon>
        <taxon>Metazoa</taxon>
        <taxon>Spiralia</taxon>
        <taxon>Gnathifera</taxon>
        <taxon>Rotifera</taxon>
        <taxon>Eurotatoria</taxon>
        <taxon>Bdelloidea</taxon>
        <taxon>Adinetida</taxon>
        <taxon>Adinetidae</taxon>
        <taxon>Adineta</taxon>
    </lineage>
</organism>
<evidence type="ECO:0000313" key="2">
    <source>
        <dbReference type="Proteomes" id="UP000663881"/>
    </source>
</evidence>
<proteinExistence type="predicted"/>
<gene>
    <name evidence="1" type="ORF">OKA104_LOCUS44871</name>
</gene>
<evidence type="ECO:0000313" key="1">
    <source>
        <dbReference type="EMBL" id="CAF4275039.1"/>
    </source>
</evidence>
<protein>
    <submittedName>
        <fullName evidence="1">Uncharacterized protein</fullName>
    </submittedName>
</protein>
<dbReference type="AlphaFoldDB" id="A0A820G5V6"/>
<dbReference type="EMBL" id="CAJOAY010014168">
    <property type="protein sequence ID" value="CAF4275039.1"/>
    <property type="molecule type" value="Genomic_DNA"/>
</dbReference>